<comment type="caution">
    <text evidence="1">The sequence shown here is derived from an EMBL/GenBank/DDBJ whole genome shotgun (WGS) entry which is preliminary data.</text>
</comment>
<dbReference type="AlphaFoldDB" id="A0A1E3H889"/>
<evidence type="ECO:0000313" key="2">
    <source>
        <dbReference type="Proteomes" id="UP000094622"/>
    </source>
</evidence>
<dbReference type="Proteomes" id="UP000094622">
    <property type="component" value="Unassembled WGS sequence"/>
</dbReference>
<protein>
    <submittedName>
        <fullName evidence="1">Uncharacterized protein</fullName>
    </submittedName>
</protein>
<reference evidence="1 2" key="1">
    <citation type="submission" date="2016-07" db="EMBL/GenBank/DDBJ databases">
        <title>Draft Genome Sequence of Methylobrevis pamukkalensis PK2.</title>
        <authorList>
            <person name="Vasilenko O.V."/>
            <person name="Doronina N.V."/>
            <person name="Shmareva M.N."/>
            <person name="Tarlachkov S.V."/>
            <person name="Mustakhimov I."/>
            <person name="Trotsenko Y.A."/>
        </authorList>
    </citation>
    <scope>NUCLEOTIDE SEQUENCE [LARGE SCALE GENOMIC DNA]</scope>
    <source>
        <strain evidence="1 2">PK2</strain>
    </source>
</reference>
<proteinExistence type="predicted"/>
<accession>A0A1E3H889</accession>
<dbReference type="EMBL" id="MCRJ01000015">
    <property type="protein sequence ID" value="ODN71711.1"/>
    <property type="molecule type" value="Genomic_DNA"/>
</dbReference>
<organism evidence="1 2">
    <name type="scientific">Methylobrevis pamukkalensis</name>
    <dbReference type="NCBI Taxonomy" id="1439726"/>
    <lineage>
        <taxon>Bacteria</taxon>
        <taxon>Pseudomonadati</taxon>
        <taxon>Pseudomonadota</taxon>
        <taxon>Alphaproteobacteria</taxon>
        <taxon>Hyphomicrobiales</taxon>
        <taxon>Pleomorphomonadaceae</taxon>
        <taxon>Methylobrevis</taxon>
    </lineage>
</organism>
<keyword evidence="2" id="KW-1185">Reference proteome</keyword>
<gene>
    <name evidence="1" type="ORF">A6302_00955</name>
</gene>
<name>A0A1E3H889_9HYPH</name>
<sequence length="44" mass="5034">MRAGFSAHRPVPEPYVVNPAFILFRDPSFTTLRDRRHLQGGPLI</sequence>
<evidence type="ECO:0000313" key="1">
    <source>
        <dbReference type="EMBL" id="ODN71711.1"/>
    </source>
</evidence>